<dbReference type="PANTHER" id="PTHR47967">
    <property type="entry name" value="OS07G0603500 PROTEIN-RELATED"/>
    <property type="match status" value="1"/>
</dbReference>
<dbReference type="GO" id="GO:0004190">
    <property type="term" value="F:aspartic-type endopeptidase activity"/>
    <property type="evidence" value="ECO:0007669"/>
    <property type="project" value="UniProtKB-KW"/>
</dbReference>
<name>A0A5E4FHP9_PRUDU</name>
<gene>
    <name evidence="8" type="ORF">ALMOND_2B014718</name>
</gene>
<keyword evidence="5" id="KW-0325">Glycoprotein</keyword>
<dbReference type="Proteomes" id="UP000327085">
    <property type="component" value="Chromosome 2"/>
</dbReference>
<dbReference type="AlphaFoldDB" id="A0A5E4FHP9"/>
<dbReference type="PANTHER" id="PTHR47967:SF23">
    <property type="entry name" value="OS04G0448300 PROTEIN"/>
    <property type="match status" value="1"/>
</dbReference>
<dbReference type="Gramene" id="VVA27395">
    <property type="protein sequence ID" value="VVA27395"/>
    <property type="gene ID" value="Prudul26B014718"/>
</dbReference>
<dbReference type="Gene3D" id="2.40.70.10">
    <property type="entry name" value="Acid Proteases"/>
    <property type="match status" value="2"/>
</dbReference>
<dbReference type="InterPro" id="IPR033121">
    <property type="entry name" value="PEPTIDASE_A1"/>
</dbReference>
<dbReference type="EMBL" id="CABIKO010000121">
    <property type="protein sequence ID" value="VVA27395.1"/>
    <property type="molecule type" value="Genomic_DNA"/>
</dbReference>
<dbReference type="CDD" id="cd05476">
    <property type="entry name" value="pepsin_A_like_plant"/>
    <property type="match status" value="1"/>
</dbReference>
<dbReference type="InterPro" id="IPR051708">
    <property type="entry name" value="Plant_Aspart_Prot_A1"/>
</dbReference>
<evidence type="ECO:0000256" key="4">
    <source>
        <dbReference type="ARBA" id="ARBA00022801"/>
    </source>
</evidence>
<dbReference type="SUPFAM" id="SSF50630">
    <property type="entry name" value="Acid proteases"/>
    <property type="match status" value="1"/>
</dbReference>
<evidence type="ECO:0000256" key="6">
    <source>
        <dbReference type="SAM" id="SignalP"/>
    </source>
</evidence>
<comment type="similarity">
    <text evidence="1">Belongs to the peptidase A1 family.</text>
</comment>
<feature type="chain" id="PRO_5023027462" evidence="6">
    <location>
        <begin position="27"/>
        <end position="440"/>
    </location>
</feature>
<dbReference type="InParanoid" id="A0A5E4FHP9"/>
<feature type="domain" description="Peptidase A1" evidence="7">
    <location>
        <begin position="97"/>
        <end position="435"/>
    </location>
</feature>
<proteinExistence type="inferred from homology"/>
<dbReference type="InterPro" id="IPR021109">
    <property type="entry name" value="Peptidase_aspartic_dom_sf"/>
</dbReference>
<organism evidence="8 9">
    <name type="scientific">Prunus dulcis</name>
    <name type="common">Almond</name>
    <name type="synonym">Amygdalus dulcis</name>
    <dbReference type="NCBI Taxonomy" id="3755"/>
    <lineage>
        <taxon>Eukaryota</taxon>
        <taxon>Viridiplantae</taxon>
        <taxon>Streptophyta</taxon>
        <taxon>Embryophyta</taxon>
        <taxon>Tracheophyta</taxon>
        <taxon>Spermatophyta</taxon>
        <taxon>Magnoliopsida</taxon>
        <taxon>eudicotyledons</taxon>
        <taxon>Gunneridae</taxon>
        <taxon>Pentapetalae</taxon>
        <taxon>rosids</taxon>
        <taxon>fabids</taxon>
        <taxon>Rosales</taxon>
        <taxon>Rosaceae</taxon>
        <taxon>Amygdaloideae</taxon>
        <taxon>Amygdaleae</taxon>
        <taxon>Prunus</taxon>
    </lineage>
</organism>
<evidence type="ECO:0000256" key="1">
    <source>
        <dbReference type="ARBA" id="ARBA00007447"/>
    </source>
</evidence>
<dbReference type="InterPro" id="IPR034161">
    <property type="entry name" value="Pepsin-like_plant"/>
</dbReference>
<sequence length="440" mass="48122">MASSTLIFSLIALILIITTTIPLSLSSPEQGFAARLIHRDSPESPLYNPAATRAHLAQSASRRTIARQNYFNRVMSSGNKWGSSLISATLGQGHGDFIMQYKIGTPRVDTFGIFDTGSSLIWMQCEPCQKCYMQTIPIYDPAKSESYQKVKCGSVECSTTAYTSCTEDGECKYRIEYQDGSLTDGDIATDTLMLEDDGLSGNVNLSNMVIGCGHYNLDPVEDYSPGVVGLSREPSSLVGQIGFRHVSYCIPSEDKGNGSSVKIGLPAVITEENTQTPMLSGKGGLYYLSLEGISVDGARLNIPRSVFDMTPEGDGGVIMDSGTSFTLIAPEGFGAVKQAVLDALSEFKPVEDSDKLYPFCYDDGRFKLETTPEIMFHFTRLDFPLAAGNTWIRNSQGHFCMAIRESVGNFNIFGLYQHRNANVGFDFNNNIVSLKYTDCQ</sequence>
<protein>
    <submittedName>
        <fullName evidence="8">PREDICTED: aspartic</fullName>
    </submittedName>
</protein>
<dbReference type="Pfam" id="PF14543">
    <property type="entry name" value="TAXi_N"/>
    <property type="match status" value="1"/>
</dbReference>
<evidence type="ECO:0000256" key="5">
    <source>
        <dbReference type="ARBA" id="ARBA00023180"/>
    </source>
</evidence>
<accession>A0A5E4FHP9</accession>
<dbReference type="InterPro" id="IPR032861">
    <property type="entry name" value="TAXi_N"/>
</dbReference>
<keyword evidence="2" id="KW-0645">Protease</keyword>
<keyword evidence="3" id="KW-0064">Aspartyl protease</keyword>
<evidence type="ECO:0000256" key="3">
    <source>
        <dbReference type="ARBA" id="ARBA00022750"/>
    </source>
</evidence>
<keyword evidence="4" id="KW-0378">Hydrolase</keyword>
<dbReference type="PROSITE" id="PS51767">
    <property type="entry name" value="PEPTIDASE_A1"/>
    <property type="match status" value="1"/>
</dbReference>
<dbReference type="Pfam" id="PF14541">
    <property type="entry name" value="TAXi_C"/>
    <property type="match status" value="1"/>
</dbReference>
<reference evidence="9" key="1">
    <citation type="journal article" date="2020" name="Plant J.">
        <title>Transposons played a major role in the diversification between the closely related almond and peach genomes: results from the almond genome sequence.</title>
        <authorList>
            <person name="Alioto T."/>
            <person name="Alexiou K.G."/>
            <person name="Bardil A."/>
            <person name="Barteri F."/>
            <person name="Castanera R."/>
            <person name="Cruz F."/>
            <person name="Dhingra A."/>
            <person name="Duval H."/>
            <person name="Fernandez I Marti A."/>
            <person name="Frias L."/>
            <person name="Galan B."/>
            <person name="Garcia J.L."/>
            <person name="Howad W."/>
            <person name="Gomez-Garrido J."/>
            <person name="Gut M."/>
            <person name="Julca I."/>
            <person name="Morata J."/>
            <person name="Puigdomenech P."/>
            <person name="Ribeca P."/>
            <person name="Rubio Cabetas M.J."/>
            <person name="Vlasova A."/>
            <person name="Wirthensohn M."/>
            <person name="Garcia-Mas J."/>
            <person name="Gabaldon T."/>
            <person name="Casacuberta J.M."/>
            <person name="Arus P."/>
        </authorList>
    </citation>
    <scope>NUCLEOTIDE SEQUENCE [LARGE SCALE GENOMIC DNA]</scope>
    <source>
        <strain evidence="9">cv. Texas</strain>
    </source>
</reference>
<keyword evidence="6" id="KW-0732">Signal</keyword>
<evidence type="ECO:0000256" key="2">
    <source>
        <dbReference type="ARBA" id="ARBA00022670"/>
    </source>
</evidence>
<dbReference type="InterPro" id="IPR032799">
    <property type="entry name" value="TAXi_C"/>
</dbReference>
<feature type="signal peptide" evidence="6">
    <location>
        <begin position="1"/>
        <end position="26"/>
    </location>
</feature>
<dbReference type="OMA" id="NTWIRNS"/>
<evidence type="ECO:0000313" key="8">
    <source>
        <dbReference type="EMBL" id="VVA27395.1"/>
    </source>
</evidence>
<evidence type="ECO:0000313" key="9">
    <source>
        <dbReference type="Proteomes" id="UP000327085"/>
    </source>
</evidence>
<dbReference type="GO" id="GO:0006508">
    <property type="term" value="P:proteolysis"/>
    <property type="evidence" value="ECO:0007669"/>
    <property type="project" value="UniProtKB-KW"/>
</dbReference>
<evidence type="ECO:0000259" key="7">
    <source>
        <dbReference type="PROSITE" id="PS51767"/>
    </source>
</evidence>
<dbReference type="GO" id="GO:0005576">
    <property type="term" value="C:extracellular region"/>
    <property type="evidence" value="ECO:0007669"/>
    <property type="project" value="TreeGrafter"/>
</dbReference>